<sequence>MKRELAYVMEAQNQATKSLGRTRRSTSLAEKEPELHSNAAVPEDNSDRSGLSVCERSKKFKADSSVNSGGSRSGFEGGDQSEGGKVVVIEAEEETRKSETVEVEVEVRQESVALELESDDQPRRLTRSALKAIAVDEDEDEGMTNGESEAAVLMDDDETVSAVAKKETNMSKKIECTARPTTVEELLATGLLEGYPVFCNGKKGLPLQGTIKDCGIVCSCTLCNGVTVIPPSEFETHACGSYRRAAWYVCLENGKSLLDVLKECRNSSLKTLEETIQSIIGPLPVKESITCRSCKKSFHATSAAKMDQLCDSCTTSIKSVDSRMHSPYERIRFSEMPTIEKLSPKSSVSTSSRNKSHRNTAERDQRMHKLLFEECGLPDGAVVTYYSRGHVIEINFVLAKFCSMSQICNILRFNGQELLTGYKKGLGIFCACCKKEVSLSTFEAHAGWASRKKPYAYVYTSNGVSLQELAIKLLKSRNCKASDNDDLCTICADGGMLVLCDGCPRAFHKECTSLSTIPYGKWYCKYCQSAFQKERYLEHNVNAVAAGRVPGIDPIEQITNRCIRFFKNPEEAEAIACVICRGSDFSKSGFGPRTVILCDQCEKEYHVGCLKIEKIADLKKLPKGKWLCSGECKRIYSALSNLLRSGPEKLADCCLDVMKRKLMLGGSVVDAEIDVSWRLLSGKLKAREAQILLSKAVAVFHDCFDPIVDSITGCDFIPSMVYGENIQGHDFSGMYCAILIVNSEVVSAGIFRIFGQDIAELPLAATRNGDQGKGYFQVLFSCIEKLLVSLNIRSFVLPAAEEAESMWTGKFGFRKIPHDQLVNYKRTCSQMMTFEGTSLMEKMVPKLPDHA</sequence>
<evidence type="ECO:0000256" key="5">
    <source>
        <dbReference type="ARBA" id="ARBA00023242"/>
    </source>
</evidence>
<keyword evidence="10" id="KW-1185">Reference proteome</keyword>
<dbReference type="InterPro" id="IPR059153">
    <property type="entry name" value="NSD_PHD-1st"/>
</dbReference>
<dbReference type="InterPro" id="IPR013083">
    <property type="entry name" value="Znf_RING/FYVE/PHD"/>
</dbReference>
<dbReference type="Pfam" id="PF16135">
    <property type="entry name" value="TDBD"/>
    <property type="match status" value="2"/>
</dbReference>
<feature type="compositionally biased region" description="Gly residues" evidence="7">
    <location>
        <begin position="71"/>
        <end position="81"/>
    </location>
</feature>
<dbReference type="Pfam" id="PF23209">
    <property type="entry name" value="IDM1_C"/>
    <property type="match status" value="1"/>
</dbReference>
<evidence type="ECO:0000256" key="2">
    <source>
        <dbReference type="ARBA" id="ARBA00022723"/>
    </source>
</evidence>
<evidence type="ECO:0000259" key="8">
    <source>
        <dbReference type="PROSITE" id="PS50016"/>
    </source>
</evidence>
<dbReference type="PANTHER" id="PTHR47025:SF27">
    <property type="entry name" value="PHD-TYPE DOMAIN-CONTAINING PROTEIN"/>
    <property type="match status" value="1"/>
</dbReference>
<dbReference type="InterPro" id="IPR019787">
    <property type="entry name" value="Znf_PHD-finger"/>
</dbReference>
<evidence type="ECO:0000313" key="9">
    <source>
        <dbReference type="EMBL" id="KAL3532007.1"/>
    </source>
</evidence>
<accession>A0ABD3ALD6</accession>
<keyword evidence="3 6" id="KW-0863">Zinc-finger</keyword>
<dbReference type="InterPro" id="IPR001965">
    <property type="entry name" value="Znf_PHD"/>
</dbReference>
<dbReference type="InterPro" id="IPR016181">
    <property type="entry name" value="Acyl_CoA_acyltransferase"/>
</dbReference>
<keyword evidence="4" id="KW-0862">Zinc</keyword>
<proteinExistence type="predicted"/>
<dbReference type="Proteomes" id="UP001630127">
    <property type="component" value="Unassembled WGS sequence"/>
</dbReference>
<dbReference type="PROSITE" id="PS50016">
    <property type="entry name" value="ZF_PHD_2"/>
    <property type="match status" value="1"/>
</dbReference>
<dbReference type="InterPro" id="IPR056511">
    <property type="entry name" value="IDM1_C"/>
</dbReference>
<evidence type="ECO:0000256" key="7">
    <source>
        <dbReference type="SAM" id="MobiDB-lite"/>
    </source>
</evidence>
<dbReference type="EMBL" id="JBJUIK010000003">
    <property type="protein sequence ID" value="KAL3532007.1"/>
    <property type="molecule type" value="Genomic_DNA"/>
</dbReference>
<comment type="subcellular location">
    <subcellularLocation>
        <location evidence="1">Nucleus</location>
    </subcellularLocation>
</comment>
<dbReference type="GO" id="GO:0008270">
    <property type="term" value="F:zinc ion binding"/>
    <property type="evidence" value="ECO:0007669"/>
    <property type="project" value="UniProtKB-KW"/>
</dbReference>
<reference evidence="9 10" key="1">
    <citation type="submission" date="2024-11" db="EMBL/GenBank/DDBJ databases">
        <title>A near-complete genome assembly of Cinchona calisaya.</title>
        <authorList>
            <person name="Lian D.C."/>
            <person name="Zhao X.W."/>
            <person name="Wei L."/>
        </authorList>
    </citation>
    <scope>NUCLEOTIDE SEQUENCE [LARGE SCALE GENOMIC DNA]</scope>
    <source>
        <tissue evidence="9">Nenye</tissue>
    </source>
</reference>
<dbReference type="SUPFAM" id="SSF57903">
    <property type="entry name" value="FYVE/PHD zinc finger"/>
    <property type="match status" value="2"/>
</dbReference>
<dbReference type="InterPro" id="IPR019786">
    <property type="entry name" value="Zinc_finger_PHD-type_CS"/>
</dbReference>
<dbReference type="SUPFAM" id="SSF55729">
    <property type="entry name" value="Acyl-CoA N-acyltransferases (Nat)"/>
    <property type="match status" value="1"/>
</dbReference>
<evidence type="ECO:0000313" key="10">
    <source>
        <dbReference type="Proteomes" id="UP001630127"/>
    </source>
</evidence>
<dbReference type="AlphaFoldDB" id="A0ABD3ALD6"/>
<feature type="compositionally biased region" description="Low complexity" evidence="7">
    <location>
        <begin position="344"/>
        <end position="353"/>
    </location>
</feature>
<feature type="domain" description="PHD-type" evidence="8">
    <location>
        <begin position="485"/>
        <end position="530"/>
    </location>
</feature>
<dbReference type="Gene3D" id="3.30.40.10">
    <property type="entry name" value="Zinc/RING finger domain, C3HC4 (zinc finger)"/>
    <property type="match status" value="2"/>
</dbReference>
<evidence type="ECO:0000256" key="1">
    <source>
        <dbReference type="ARBA" id="ARBA00004123"/>
    </source>
</evidence>
<organism evidence="9 10">
    <name type="scientific">Cinchona calisaya</name>
    <dbReference type="NCBI Taxonomy" id="153742"/>
    <lineage>
        <taxon>Eukaryota</taxon>
        <taxon>Viridiplantae</taxon>
        <taxon>Streptophyta</taxon>
        <taxon>Embryophyta</taxon>
        <taxon>Tracheophyta</taxon>
        <taxon>Spermatophyta</taxon>
        <taxon>Magnoliopsida</taxon>
        <taxon>eudicotyledons</taxon>
        <taxon>Gunneridae</taxon>
        <taxon>Pentapetalae</taxon>
        <taxon>asterids</taxon>
        <taxon>lamiids</taxon>
        <taxon>Gentianales</taxon>
        <taxon>Rubiaceae</taxon>
        <taxon>Cinchonoideae</taxon>
        <taxon>Cinchoneae</taxon>
        <taxon>Cinchona</taxon>
    </lineage>
</organism>
<evidence type="ECO:0000256" key="3">
    <source>
        <dbReference type="ARBA" id="ARBA00022771"/>
    </source>
</evidence>
<comment type="caution">
    <text evidence="9">The sequence shown here is derived from an EMBL/GenBank/DDBJ whole genome shotgun (WGS) entry which is preliminary data.</text>
</comment>
<dbReference type="PANTHER" id="PTHR47025">
    <property type="entry name" value="AUTOIMMUNE REGULATOR"/>
    <property type="match status" value="1"/>
</dbReference>
<keyword evidence="2" id="KW-0479">Metal-binding</keyword>
<feature type="region of interest" description="Disordered" evidence="7">
    <location>
        <begin position="1"/>
        <end position="85"/>
    </location>
</feature>
<gene>
    <name evidence="9" type="ORF">ACH5RR_005528</name>
</gene>
<dbReference type="InterPro" id="IPR011011">
    <property type="entry name" value="Znf_FYVE_PHD"/>
</dbReference>
<dbReference type="Pfam" id="PF00628">
    <property type="entry name" value="PHD"/>
    <property type="match status" value="1"/>
</dbReference>
<keyword evidence="5" id="KW-0539">Nucleus</keyword>
<dbReference type="Gene3D" id="3.40.630.30">
    <property type="match status" value="1"/>
</dbReference>
<protein>
    <recommendedName>
        <fullName evidence="8">PHD-type domain-containing protein</fullName>
    </recommendedName>
</protein>
<evidence type="ECO:0000256" key="4">
    <source>
        <dbReference type="ARBA" id="ARBA00022833"/>
    </source>
</evidence>
<feature type="region of interest" description="Disordered" evidence="7">
    <location>
        <begin position="340"/>
        <end position="363"/>
    </location>
</feature>
<name>A0ABD3ALD6_9GENT</name>
<dbReference type="PROSITE" id="PS01359">
    <property type="entry name" value="ZF_PHD_1"/>
    <property type="match status" value="1"/>
</dbReference>
<dbReference type="GO" id="GO:0005634">
    <property type="term" value="C:nucleus"/>
    <property type="evidence" value="ECO:0007669"/>
    <property type="project" value="UniProtKB-SubCell"/>
</dbReference>
<dbReference type="SMART" id="SM00249">
    <property type="entry name" value="PHD"/>
    <property type="match status" value="2"/>
</dbReference>
<evidence type="ECO:0000256" key="6">
    <source>
        <dbReference type="PROSITE-ProRule" id="PRU00146"/>
    </source>
</evidence>
<dbReference type="Pfam" id="PF23011">
    <property type="entry name" value="PHD-1st_NSD"/>
    <property type="match status" value="1"/>
</dbReference>
<dbReference type="InterPro" id="IPR032308">
    <property type="entry name" value="TDBD"/>
</dbReference>